<feature type="compositionally biased region" description="Low complexity" evidence="1">
    <location>
        <begin position="49"/>
        <end position="70"/>
    </location>
</feature>
<feature type="non-terminal residue" evidence="2">
    <location>
        <position position="1"/>
    </location>
</feature>
<dbReference type="Proteomes" id="UP001189429">
    <property type="component" value="Unassembled WGS sequence"/>
</dbReference>
<keyword evidence="3" id="KW-1185">Reference proteome</keyword>
<feature type="compositionally biased region" description="Basic and acidic residues" evidence="1">
    <location>
        <begin position="25"/>
        <end position="44"/>
    </location>
</feature>
<dbReference type="EMBL" id="CAUYUJ010004055">
    <property type="protein sequence ID" value="CAK0807969.1"/>
    <property type="molecule type" value="Genomic_DNA"/>
</dbReference>
<reference evidence="2" key="1">
    <citation type="submission" date="2023-10" db="EMBL/GenBank/DDBJ databases">
        <authorList>
            <person name="Chen Y."/>
            <person name="Shah S."/>
            <person name="Dougan E. K."/>
            <person name="Thang M."/>
            <person name="Chan C."/>
        </authorList>
    </citation>
    <scope>NUCLEOTIDE SEQUENCE [LARGE SCALE GENOMIC DNA]</scope>
</reference>
<protein>
    <recommendedName>
        <fullName evidence="4">Peptide-O-fucosyltransferase 1</fullName>
    </recommendedName>
</protein>
<evidence type="ECO:0000313" key="3">
    <source>
        <dbReference type="Proteomes" id="UP001189429"/>
    </source>
</evidence>
<proteinExistence type="predicted"/>
<accession>A0ABN9QS92</accession>
<sequence>SLRTSPPRSGGRGVSRPVAHLGLRVHVDDALRRPRRQAERDARRGGRGPALRPRPLHRLPAAGAPRPGAGEPRLIDWRLHGTQAALPAAFNWNDDLAGFEADPARMLESQAPVLRLVSNQRLTPAALRAAPHRAAALGLTPEPRLHARLFEALFRPSPAFAARLRARRLPEGRRIGIHFRAGDQMPQRWADPPRHALGEIDEFLDCAATLEAALGWEATFLLFADTDRVLEAPRVAALRAQGKLVWPAQSDNLIHLDRPLSGHALGPGPAGHVGGLVDPGLRRGRAGALPERLRRHGAGDRAAAARGAWRGLRLGRREHRLSACAPRRGSGRPCGRKGAWFRARARAFSGPSWASSRRFLAVFLPRTA</sequence>
<feature type="non-terminal residue" evidence="2">
    <location>
        <position position="368"/>
    </location>
</feature>
<evidence type="ECO:0008006" key="4">
    <source>
        <dbReference type="Google" id="ProtNLM"/>
    </source>
</evidence>
<comment type="caution">
    <text evidence="2">The sequence shown here is derived from an EMBL/GenBank/DDBJ whole genome shotgun (WGS) entry which is preliminary data.</text>
</comment>
<organism evidence="2 3">
    <name type="scientific">Prorocentrum cordatum</name>
    <dbReference type="NCBI Taxonomy" id="2364126"/>
    <lineage>
        <taxon>Eukaryota</taxon>
        <taxon>Sar</taxon>
        <taxon>Alveolata</taxon>
        <taxon>Dinophyceae</taxon>
        <taxon>Prorocentrales</taxon>
        <taxon>Prorocentraceae</taxon>
        <taxon>Prorocentrum</taxon>
    </lineage>
</organism>
<evidence type="ECO:0000256" key="1">
    <source>
        <dbReference type="SAM" id="MobiDB-lite"/>
    </source>
</evidence>
<evidence type="ECO:0000313" key="2">
    <source>
        <dbReference type="EMBL" id="CAK0807969.1"/>
    </source>
</evidence>
<gene>
    <name evidence="2" type="ORF">PCOR1329_LOCUS13693</name>
</gene>
<feature type="region of interest" description="Disordered" evidence="1">
    <location>
        <begin position="1"/>
        <end position="70"/>
    </location>
</feature>
<name>A0ABN9QS92_9DINO</name>